<evidence type="ECO:0000313" key="3">
    <source>
        <dbReference type="EMBL" id="MBG6122476.1"/>
    </source>
</evidence>
<name>A0A931GWE3_9CORY</name>
<evidence type="ECO:0000313" key="4">
    <source>
        <dbReference type="Proteomes" id="UP000658613"/>
    </source>
</evidence>
<proteinExistence type="predicted"/>
<feature type="transmembrane region" description="Helical" evidence="2">
    <location>
        <begin position="45"/>
        <end position="67"/>
    </location>
</feature>
<feature type="compositionally biased region" description="Polar residues" evidence="1">
    <location>
        <begin position="1"/>
        <end position="12"/>
    </location>
</feature>
<dbReference type="RefSeq" id="WP_196824864.1">
    <property type="nucleotide sequence ID" value="NZ_CP046980.1"/>
</dbReference>
<dbReference type="AlphaFoldDB" id="A0A931GWE3"/>
<comment type="caution">
    <text evidence="3">The sequence shown here is derived from an EMBL/GenBank/DDBJ whole genome shotgun (WGS) entry which is preliminary data.</text>
</comment>
<evidence type="ECO:0008006" key="5">
    <source>
        <dbReference type="Google" id="ProtNLM"/>
    </source>
</evidence>
<keyword evidence="2" id="KW-0812">Transmembrane</keyword>
<feature type="region of interest" description="Disordered" evidence="1">
    <location>
        <begin position="1"/>
        <end position="42"/>
    </location>
</feature>
<keyword evidence="4" id="KW-1185">Reference proteome</keyword>
<dbReference type="EMBL" id="JADOUE010000001">
    <property type="protein sequence ID" value="MBG6122476.1"/>
    <property type="molecule type" value="Genomic_DNA"/>
</dbReference>
<dbReference type="Proteomes" id="UP000658613">
    <property type="component" value="Unassembled WGS sequence"/>
</dbReference>
<evidence type="ECO:0000256" key="2">
    <source>
        <dbReference type="SAM" id="Phobius"/>
    </source>
</evidence>
<dbReference type="InterPro" id="IPR021373">
    <property type="entry name" value="DUF2993"/>
</dbReference>
<reference evidence="3" key="1">
    <citation type="submission" date="2020-11" db="EMBL/GenBank/DDBJ databases">
        <title>Sequencing the genomes of 1000 actinobacteria strains.</title>
        <authorList>
            <person name="Klenk H.-P."/>
        </authorList>
    </citation>
    <scope>NUCLEOTIDE SEQUENCE</scope>
    <source>
        <strain evidence="3">DSM 45632</strain>
    </source>
</reference>
<keyword evidence="2" id="KW-0472">Membrane</keyword>
<protein>
    <recommendedName>
        <fullName evidence="5">DUF2993 domain-containing protein</fullName>
    </recommendedName>
</protein>
<gene>
    <name evidence="3" type="ORF">IW254_001445</name>
</gene>
<keyword evidence="2" id="KW-1133">Transmembrane helix</keyword>
<sequence length="295" mass="31652">MSNSTGAHSTRTLPAEPYAPETTSGDAPHAQGYYPPRSSSSGSKALKIIIGVLVGILILFMLVEFGLRHYVAAQIKSSFIESAPAGAVIDEEPDVSFGPSPLLFAVASKKVDSVTVRVPSTLTSNGGVIEGNPPAKLELRGFTLDSDPVADSLTLTSDLPNQYVREMLQSQLSHAMDEQSEGDFAIYKDIVTISDVESKPSDGTFEITISNGGATIELKPEMENDTLYFTAVRTKIMGITLPDFVSEIITQQLRKAMEEQVIGSLAVKNFDVLPDNFRVTLSGDNVPLKELAVAN</sequence>
<accession>A0A931GWE3</accession>
<dbReference type="Pfam" id="PF11209">
    <property type="entry name" value="LmeA"/>
    <property type="match status" value="1"/>
</dbReference>
<evidence type="ECO:0000256" key="1">
    <source>
        <dbReference type="SAM" id="MobiDB-lite"/>
    </source>
</evidence>
<organism evidence="3 4">
    <name type="scientific">Corynebacterium aquatimens</name>
    <dbReference type="NCBI Taxonomy" id="1190508"/>
    <lineage>
        <taxon>Bacteria</taxon>
        <taxon>Bacillati</taxon>
        <taxon>Actinomycetota</taxon>
        <taxon>Actinomycetes</taxon>
        <taxon>Mycobacteriales</taxon>
        <taxon>Corynebacteriaceae</taxon>
        <taxon>Corynebacterium</taxon>
    </lineage>
</organism>